<comment type="caution">
    <text evidence="4">Lacks conserved residue(s) required for the propagation of feature annotation.</text>
</comment>
<dbReference type="Gene3D" id="3.40.50.1220">
    <property type="entry name" value="TPP-binding domain"/>
    <property type="match status" value="1"/>
</dbReference>
<keyword evidence="3" id="KW-0520">NAD</keyword>
<dbReference type="PATRIC" id="fig|445709.3.peg.106"/>
<dbReference type="AlphaFoldDB" id="A0A0G3EJ37"/>
<dbReference type="KEGG" id="ptx:ABW99_00445"/>
<evidence type="ECO:0000259" key="5">
    <source>
        <dbReference type="PROSITE" id="PS50305"/>
    </source>
</evidence>
<dbReference type="EC" id="2.3.1.286" evidence="1"/>
<dbReference type="InterPro" id="IPR003000">
    <property type="entry name" value="Sirtuin"/>
</dbReference>
<accession>A0A0G3EJ37</accession>
<dbReference type="STRING" id="445709.ABW99_00445"/>
<evidence type="ECO:0000313" key="7">
    <source>
        <dbReference type="Proteomes" id="UP000036700"/>
    </source>
</evidence>
<dbReference type="Gene3D" id="3.30.1600.10">
    <property type="entry name" value="SIR2/SIRT2 'Small Domain"/>
    <property type="match status" value="1"/>
</dbReference>
<dbReference type="PANTHER" id="PTHR11085">
    <property type="entry name" value="NAD-DEPENDENT PROTEIN DEACYLASE SIRTUIN-5, MITOCHONDRIAL-RELATED"/>
    <property type="match status" value="1"/>
</dbReference>
<evidence type="ECO:0000313" key="6">
    <source>
        <dbReference type="EMBL" id="AKJ66925.1"/>
    </source>
</evidence>
<dbReference type="SUPFAM" id="SSF52467">
    <property type="entry name" value="DHS-like NAD/FAD-binding domain"/>
    <property type="match status" value="1"/>
</dbReference>
<dbReference type="PANTHER" id="PTHR11085:SF10">
    <property type="entry name" value="NAD-DEPENDENT PROTEIN DEACYLASE SIRTUIN-5, MITOCHONDRIAL-RELATED"/>
    <property type="match status" value="1"/>
</dbReference>
<dbReference type="PROSITE" id="PS50305">
    <property type="entry name" value="SIRTUIN"/>
    <property type="match status" value="1"/>
</dbReference>
<protein>
    <recommendedName>
        <fullName evidence="1">protein acetyllysine N-acetyltransferase</fullName>
        <ecNumber evidence="1">2.3.1.286</ecNumber>
    </recommendedName>
</protein>
<dbReference type="InterPro" id="IPR050134">
    <property type="entry name" value="NAD-dep_sirtuin_deacylases"/>
</dbReference>
<keyword evidence="2" id="KW-0808">Transferase</keyword>
<proteinExistence type="predicted"/>
<gene>
    <name evidence="6" type="ORF">ABW99_00445</name>
</gene>
<evidence type="ECO:0000256" key="3">
    <source>
        <dbReference type="ARBA" id="ARBA00023027"/>
    </source>
</evidence>
<reference evidence="7" key="1">
    <citation type="submission" date="2015-06" db="EMBL/GenBank/DDBJ databases">
        <authorList>
            <person name="Lim Y.L."/>
            <person name="Ee R."/>
            <person name="Yong D."/>
            <person name="How K.Y."/>
            <person name="Yin W.F."/>
            <person name="Chan K.G."/>
        </authorList>
    </citation>
    <scope>NUCLEOTIDE SEQUENCE [LARGE SCALE GENOMIC DNA]</scope>
    <source>
        <strain evidence="7">DSM 25325</strain>
    </source>
</reference>
<organism evidence="6 7">
    <name type="scientific">Pandoraea thiooxydans</name>
    <dbReference type="NCBI Taxonomy" id="445709"/>
    <lineage>
        <taxon>Bacteria</taxon>
        <taxon>Pseudomonadati</taxon>
        <taxon>Pseudomonadota</taxon>
        <taxon>Betaproteobacteria</taxon>
        <taxon>Burkholderiales</taxon>
        <taxon>Burkholderiaceae</taxon>
        <taxon>Pandoraea</taxon>
    </lineage>
</organism>
<dbReference type="OrthoDB" id="9800582at2"/>
<evidence type="ECO:0000256" key="4">
    <source>
        <dbReference type="PROSITE-ProRule" id="PRU00236"/>
    </source>
</evidence>
<dbReference type="InterPro" id="IPR026591">
    <property type="entry name" value="Sirtuin_cat_small_dom_sf"/>
</dbReference>
<evidence type="ECO:0000256" key="1">
    <source>
        <dbReference type="ARBA" id="ARBA00012928"/>
    </source>
</evidence>
<dbReference type="GO" id="GO:0017136">
    <property type="term" value="F:histone deacetylase activity, NAD-dependent"/>
    <property type="evidence" value="ECO:0007669"/>
    <property type="project" value="TreeGrafter"/>
</dbReference>
<dbReference type="GO" id="GO:0070403">
    <property type="term" value="F:NAD+ binding"/>
    <property type="evidence" value="ECO:0007669"/>
    <property type="project" value="InterPro"/>
</dbReference>
<dbReference type="Proteomes" id="UP000036700">
    <property type="component" value="Chromosome"/>
</dbReference>
<feature type="domain" description="Deacetylase sirtuin-type" evidence="5">
    <location>
        <begin position="1"/>
        <end position="273"/>
    </location>
</feature>
<name>A0A0G3EJ37_9BURK</name>
<dbReference type="InterPro" id="IPR026590">
    <property type="entry name" value="Ssirtuin_cat_dom"/>
</dbReference>
<dbReference type="Pfam" id="PF02146">
    <property type="entry name" value="SIR2"/>
    <property type="match status" value="1"/>
</dbReference>
<dbReference type="InterPro" id="IPR029035">
    <property type="entry name" value="DHS-like_NAD/FAD-binding_dom"/>
</dbReference>
<evidence type="ECO:0000256" key="2">
    <source>
        <dbReference type="ARBA" id="ARBA00022679"/>
    </source>
</evidence>
<dbReference type="RefSeq" id="WP_047212444.1">
    <property type="nucleotide sequence ID" value="NZ_CP011568.3"/>
</dbReference>
<sequence length="273" mass="30768">MSDKEKIALAVSWLTSADGLLVTAGAGMGVDSGLPDFRSKRGFWRAYPAFEDTGMAFHQIASPAAMRALPTLGWGFYGHRLELYRRTTPHPGFYILREWAARMPRGLFVYTSNVDGQFQKAGYPDERIVECHGSIHYLQCTDLCSRAIWSADELQVFVDSHTCRLLSELPTCPRCGAMTRPNILMFDDYEWIDERTERQYAQFERWRECVSKLVVIEIGAGKVVSTVRRFSEKHGPRVIRINTNDYAIAPHVGIGIAGSALETLRAIKALETD</sequence>
<keyword evidence="7" id="KW-1185">Reference proteome</keyword>
<dbReference type="EMBL" id="CP011568">
    <property type="protein sequence ID" value="AKJ66925.1"/>
    <property type="molecule type" value="Genomic_DNA"/>
</dbReference>